<gene>
    <name evidence="2" type="ORF">RCG21_31880</name>
</gene>
<protein>
    <submittedName>
        <fullName evidence="2">Uncharacterized protein</fullName>
    </submittedName>
</protein>
<evidence type="ECO:0000256" key="1">
    <source>
        <dbReference type="SAM" id="Phobius"/>
    </source>
</evidence>
<dbReference type="AlphaFoldDB" id="A0AA90TWQ2"/>
<sequence>MKEKKESKRHFNKFITFTLIVGLIVAFFSVLSDNLPYLRDGSTVLELVISYLAVMINSLPMWFILAMLVGYIFARNIREAAIFGAIFTICTITFYFVIGDLYTDTEVPLSFKYQTTVFVSWYGASAIGGIFGGITGLLIKKTPYVLLILLVGLLLQLVVNGIRSWGDFVGIAQNVTYCLMIISIVIYLGITKKMKKNIILERE</sequence>
<reference evidence="2" key="1">
    <citation type="submission" date="2023-08" db="EMBL/GenBank/DDBJ databases">
        <title>Nitrogen cycling bacteria in agricultural field soils.</title>
        <authorList>
            <person name="Jang J."/>
        </authorList>
    </citation>
    <scope>NUCLEOTIDE SEQUENCE</scope>
    <source>
        <strain evidence="2">PS3-36</strain>
    </source>
</reference>
<keyword evidence="1" id="KW-1133">Transmembrane helix</keyword>
<evidence type="ECO:0000313" key="2">
    <source>
        <dbReference type="EMBL" id="MDQ6600822.1"/>
    </source>
</evidence>
<accession>A0AA90TWQ2</accession>
<feature type="transmembrane region" description="Helical" evidence="1">
    <location>
        <begin position="51"/>
        <end position="73"/>
    </location>
</feature>
<dbReference type="EMBL" id="JAVGVR010000002">
    <property type="protein sequence ID" value="MDQ6600822.1"/>
    <property type="molecule type" value="Genomic_DNA"/>
</dbReference>
<feature type="transmembrane region" description="Helical" evidence="1">
    <location>
        <begin position="118"/>
        <end position="139"/>
    </location>
</feature>
<comment type="caution">
    <text evidence="2">The sequence shown here is derived from an EMBL/GenBank/DDBJ whole genome shotgun (WGS) entry which is preliminary data.</text>
</comment>
<feature type="transmembrane region" description="Helical" evidence="1">
    <location>
        <begin position="80"/>
        <end position="98"/>
    </location>
</feature>
<proteinExistence type="predicted"/>
<feature type="transmembrane region" description="Helical" evidence="1">
    <location>
        <begin position="144"/>
        <end position="162"/>
    </location>
</feature>
<feature type="transmembrane region" description="Helical" evidence="1">
    <location>
        <begin position="12"/>
        <end position="31"/>
    </location>
</feature>
<organism evidence="2 3">
    <name type="scientific">Bacillus salipaludis</name>
    <dbReference type="NCBI Taxonomy" id="2547811"/>
    <lineage>
        <taxon>Bacteria</taxon>
        <taxon>Bacillati</taxon>
        <taxon>Bacillota</taxon>
        <taxon>Bacilli</taxon>
        <taxon>Bacillales</taxon>
        <taxon>Bacillaceae</taxon>
        <taxon>Bacillus</taxon>
    </lineage>
</organism>
<dbReference type="Proteomes" id="UP001178888">
    <property type="component" value="Unassembled WGS sequence"/>
</dbReference>
<name>A0AA90TWQ2_9BACI</name>
<keyword evidence="3" id="KW-1185">Reference proteome</keyword>
<evidence type="ECO:0000313" key="3">
    <source>
        <dbReference type="Proteomes" id="UP001178888"/>
    </source>
</evidence>
<keyword evidence="1" id="KW-0812">Transmembrane</keyword>
<feature type="transmembrane region" description="Helical" evidence="1">
    <location>
        <begin position="168"/>
        <end position="190"/>
    </location>
</feature>
<dbReference type="RefSeq" id="WP_308914457.1">
    <property type="nucleotide sequence ID" value="NZ_JAVGVR010000002.1"/>
</dbReference>
<keyword evidence="1" id="KW-0472">Membrane</keyword>